<dbReference type="Gene3D" id="3.40.50.720">
    <property type="entry name" value="NAD(P)-binding Rossmann-like Domain"/>
    <property type="match status" value="1"/>
</dbReference>
<dbReference type="OrthoDB" id="9815331at2"/>
<dbReference type="Pfam" id="PF02737">
    <property type="entry name" value="3HCDH_N"/>
    <property type="match status" value="1"/>
</dbReference>
<proteinExistence type="inferred from homology"/>
<evidence type="ECO:0000256" key="4">
    <source>
        <dbReference type="ARBA" id="ARBA00067747"/>
    </source>
</evidence>
<dbReference type="GO" id="GO:0008691">
    <property type="term" value="F:3-hydroxybutyryl-CoA dehydrogenase activity"/>
    <property type="evidence" value="ECO:0007669"/>
    <property type="project" value="TreeGrafter"/>
</dbReference>
<dbReference type="PIRSF" id="PIRSF000105">
    <property type="entry name" value="HCDH"/>
    <property type="match status" value="1"/>
</dbReference>
<protein>
    <recommendedName>
        <fullName evidence="4">3-hydroxybutyryl-CoA dehydrogenase</fullName>
    </recommendedName>
</protein>
<organism evidence="8 9">
    <name type="scientific">Desulfosporosinus fructosivorans</name>
    <dbReference type="NCBI Taxonomy" id="2018669"/>
    <lineage>
        <taxon>Bacteria</taxon>
        <taxon>Bacillati</taxon>
        <taxon>Bacillota</taxon>
        <taxon>Clostridia</taxon>
        <taxon>Eubacteriales</taxon>
        <taxon>Desulfitobacteriaceae</taxon>
        <taxon>Desulfosporosinus</taxon>
    </lineage>
</organism>
<accession>A0A4Z0RA45</accession>
<comment type="caution">
    <text evidence="8">The sequence shown here is derived from an EMBL/GenBank/DDBJ whole genome shotgun (WGS) entry which is preliminary data.</text>
</comment>
<evidence type="ECO:0000259" key="6">
    <source>
        <dbReference type="Pfam" id="PF00725"/>
    </source>
</evidence>
<feature type="site" description="Important for catalytic activity" evidence="5">
    <location>
        <position position="141"/>
    </location>
</feature>
<reference evidence="8 9" key="1">
    <citation type="submission" date="2019-03" db="EMBL/GenBank/DDBJ databases">
        <title>Draft Genome Sequence of Desulfosporosinus fructosivorans Strain 63.6F, Isolated from Marine Sediment in the Baltic Sea.</title>
        <authorList>
            <person name="Hausmann B."/>
            <person name="Vandieken V."/>
            <person name="Pjevac P."/>
            <person name="Schreck K."/>
            <person name="Herbold C.W."/>
            <person name="Loy A."/>
        </authorList>
    </citation>
    <scope>NUCLEOTIDE SEQUENCE [LARGE SCALE GENOMIC DNA]</scope>
    <source>
        <strain evidence="8 9">63.6F</strain>
    </source>
</reference>
<dbReference type="RefSeq" id="WP_135546586.1">
    <property type="nucleotide sequence ID" value="NZ_SPQQ01000003.1"/>
</dbReference>
<dbReference type="InterPro" id="IPR008927">
    <property type="entry name" value="6-PGluconate_DH-like_C_sf"/>
</dbReference>
<keyword evidence="9" id="KW-1185">Reference proteome</keyword>
<dbReference type="PANTHER" id="PTHR48075">
    <property type="entry name" value="3-HYDROXYACYL-COA DEHYDROGENASE FAMILY PROTEIN"/>
    <property type="match status" value="1"/>
</dbReference>
<evidence type="ECO:0000256" key="5">
    <source>
        <dbReference type="PIRSR" id="PIRSR000105-1"/>
    </source>
</evidence>
<dbReference type="Proteomes" id="UP000298460">
    <property type="component" value="Unassembled WGS sequence"/>
</dbReference>
<feature type="domain" description="3-hydroxyacyl-CoA dehydrogenase C-terminal" evidence="6">
    <location>
        <begin position="187"/>
        <end position="283"/>
    </location>
</feature>
<dbReference type="Gene3D" id="1.10.1040.10">
    <property type="entry name" value="N-(1-d-carboxylethyl)-l-norvaline Dehydrogenase, domain 2"/>
    <property type="match status" value="1"/>
</dbReference>
<dbReference type="SUPFAM" id="SSF51735">
    <property type="entry name" value="NAD(P)-binding Rossmann-fold domains"/>
    <property type="match status" value="1"/>
</dbReference>
<evidence type="ECO:0000313" key="8">
    <source>
        <dbReference type="EMBL" id="TGE38486.1"/>
    </source>
</evidence>
<evidence type="ECO:0000256" key="2">
    <source>
        <dbReference type="ARBA" id="ARBA00009463"/>
    </source>
</evidence>
<dbReference type="Pfam" id="PF00725">
    <property type="entry name" value="3HCDH"/>
    <property type="match status" value="1"/>
</dbReference>
<dbReference type="InterPro" id="IPR022694">
    <property type="entry name" value="3-OHacyl-CoA_DH"/>
</dbReference>
<feature type="domain" description="3-hydroxyacyl-CoA dehydrogenase NAD binding" evidence="7">
    <location>
        <begin position="5"/>
        <end position="185"/>
    </location>
</feature>
<dbReference type="InterPro" id="IPR036291">
    <property type="entry name" value="NAD(P)-bd_dom_sf"/>
</dbReference>
<dbReference type="FunFam" id="3.40.50.720:FF:000009">
    <property type="entry name" value="Fatty oxidation complex, alpha subunit"/>
    <property type="match status" value="1"/>
</dbReference>
<dbReference type="EMBL" id="SPQQ01000003">
    <property type="protein sequence ID" value="TGE38486.1"/>
    <property type="molecule type" value="Genomic_DNA"/>
</dbReference>
<dbReference type="SUPFAM" id="SSF48179">
    <property type="entry name" value="6-phosphogluconate dehydrogenase C-terminal domain-like"/>
    <property type="match status" value="1"/>
</dbReference>
<comment type="pathway">
    <text evidence="1">Lipid metabolism; butanoate metabolism.</text>
</comment>
<name>A0A4Z0RA45_9FIRM</name>
<sequence length="285" mass="31256">MEFRKVAVLGGAGTMGSGIVQTIAQAGIEVLLFETNLELAQKGKTKLDKVVQKLVDKGKVSAQDKINMLDRIVLCDNYQAMADVDLVIEAVFENIQLKKDIFKQLDEIVKPEALLASNTSALSLTEIASATKRQDKVIGLHFFNPVPVMKLVELVMGLATSEETYQASVVFCEQINKKVIRAKDTPGFLVNYLQIPLLNGAVAAYEAGLSSAEDIDKACVLGMNHPIGPLALLDLIGLDTALDVFNVMYEGTGDMRFWPRTIHRRLVQAGHLGRKTGKGFYNYNQ</sequence>
<dbReference type="GO" id="GO:0070403">
    <property type="term" value="F:NAD+ binding"/>
    <property type="evidence" value="ECO:0007669"/>
    <property type="project" value="InterPro"/>
</dbReference>
<dbReference type="InterPro" id="IPR006176">
    <property type="entry name" value="3-OHacyl-CoA_DH_NAD-bd"/>
</dbReference>
<dbReference type="PANTHER" id="PTHR48075:SF5">
    <property type="entry name" value="3-HYDROXYBUTYRYL-COA DEHYDROGENASE"/>
    <property type="match status" value="1"/>
</dbReference>
<evidence type="ECO:0000256" key="1">
    <source>
        <dbReference type="ARBA" id="ARBA00005086"/>
    </source>
</evidence>
<keyword evidence="3" id="KW-0560">Oxidoreductase</keyword>
<dbReference type="GO" id="GO:0006635">
    <property type="term" value="P:fatty acid beta-oxidation"/>
    <property type="evidence" value="ECO:0007669"/>
    <property type="project" value="TreeGrafter"/>
</dbReference>
<comment type="similarity">
    <text evidence="2">Belongs to the 3-hydroxyacyl-CoA dehydrogenase family.</text>
</comment>
<gene>
    <name evidence="8" type="ORF">E4K67_11175</name>
</gene>
<evidence type="ECO:0000256" key="3">
    <source>
        <dbReference type="ARBA" id="ARBA00023002"/>
    </source>
</evidence>
<dbReference type="InterPro" id="IPR006108">
    <property type="entry name" value="3HC_DH_C"/>
</dbReference>
<evidence type="ECO:0000313" key="9">
    <source>
        <dbReference type="Proteomes" id="UP000298460"/>
    </source>
</evidence>
<dbReference type="InterPro" id="IPR013328">
    <property type="entry name" value="6PGD_dom2"/>
</dbReference>
<evidence type="ECO:0000259" key="7">
    <source>
        <dbReference type="Pfam" id="PF02737"/>
    </source>
</evidence>
<dbReference type="AlphaFoldDB" id="A0A4Z0RA45"/>